<comment type="similarity">
    <text evidence="1">Belongs to the scytalone dehydratase family.</text>
</comment>
<dbReference type="EMBL" id="JAPZBO010000005">
    <property type="protein sequence ID" value="KAJ5315374.1"/>
    <property type="molecule type" value="Genomic_DNA"/>
</dbReference>
<accession>A0A9W9H922</accession>
<dbReference type="Gene3D" id="3.10.450.50">
    <property type="match status" value="1"/>
</dbReference>
<dbReference type="InterPro" id="IPR032710">
    <property type="entry name" value="NTF2-like_dom_sf"/>
</dbReference>
<dbReference type="SUPFAM" id="SSF54427">
    <property type="entry name" value="NTF2-like"/>
    <property type="match status" value="1"/>
</dbReference>
<keyword evidence="5" id="KW-1185">Reference proteome</keyword>
<feature type="domain" description="Scytalone dehydratase-like" evidence="3">
    <location>
        <begin position="10"/>
        <end position="169"/>
    </location>
</feature>
<evidence type="ECO:0000256" key="1">
    <source>
        <dbReference type="ARBA" id="ARBA00008584"/>
    </source>
</evidence>
<gene>
    <name evidence="4" type="ORF">N7476_005681</name>
</gene>
<dbReference type="Proteomes" id="UP001147746">
    <property type="component" value="Unassembled WGS sequence"/>
</dbReference>
<evidence type="ECO:0000313" key="5">
    <source>
        <dbReference type="Proteomes" id="UP001147746"/>
    </source>
</evidence>
<dbReference type="AlphaFoldDB" id="A0A9W9H922"/>
<dbReference type="InterPro" id="IPR049884">
    <property type="entry name" value="Scytalone_dh"/>
</dbReference>
<reference evidence="4" key="1">
    <citation type="submission" date="2022-12" db="EMBL/GenBank/DDBJ databases">
        <authorList>
            <person name="Petersen C."/>
        </authorList>
    </citation>
    <scope>NUCLEOTIDE SEQUENCE</scope>
    <source>
        <strain evidence="4">IBT 21472</strain>
    </source>
</reference>
<dbReference type="Pfam" id="PF02982">
    <property type="entry name" value="Scytalone_dh"/>
    <property type="match status" value="1"/>
</dbReference>
<dbReference type="OrthoDB" id="5281072at2759"/>
<evidence type="ECO:0000313" key="4">
    <source>
        <dbReference type="EMBL" id="KAJ5315374.1"/>
    </source>
</evidence>
<organism evidence="4 5">
    <name type="scientific">Penicillium atrosanguineum</name>
    <dbReference type="NCBI Taxonomy" id="1132637"/>
    <lineage>
        <taxon>Eukaryota</taxon>
        <taxon>Fungi</taxon>
        <taxon>Dikarya</taxon>
        <taxon>Ascomycota</taxon>
        <taxon>Pezizomycotina</taxon>
        <taxon>Eurotiomycetes</taxon>
        <taxon>Eurotiomycetidae</taxon>
        <taxon>Eurotiales</taxon>
        <taxon>Aspergillaceae</taxon>
        <taxon>Penicillium</taxon>
    </lineage>
</organism>
<sequence>MTFELYIPENLEFRDYIAIVQTARTFADGYDQKDAERLHAVVAPTIEVDYRLVSETIPYKSYNPDDFIAEILSPKLLANEKLLTQHLLGQCYFRSISAGEIVVQWQQIAGHGRWIQGSHPLKKQVDKTSDGKSYMEQRYIKIDGRWKIAGLKPSLLYEVGEFGDVVAEREEKS</sequence>
<proteinExistence type="inferred from homology"/>
<evidence type="ECO:0000256" key="2">
    <source>
        <dbReference type="ARBA" id="ARBA00023239"/>
    </source>
</evidence>
<reference evidence="4" key="2">
    <citation type="journal article" date="2023" name="IMA Fungus">
        <title>Comparative genomic study of the Penicillium genus elucidates a diverse pangenome and 15 lateral gene transfer events.</title>
        <authorList>
            <person name="Petersen C."/>
            <person name="Sorensen T."/>
            <person name="Nielsen M.R."/>
            <person name="Sondergaard T.E."/>
            <person name="Sorensen J.L."/>
            <person name="Fitzpatrick D.A."/>
            <person name="Frisvad J.C."/>
            <person name="Nielsen K.L."/>
        </authorList>
    </citation>
    <scope>NUCLEOTIDE SEQUENCE</scope>
    <source>
        <strain evidence="4">IBT 21472</strain>
    </source>
</reference>
<dbReference type="GO" id="GO:0016829">
    <property type="term" value="F:lyase activity"/>
    <property type="evidence" value="ECO:0007669"/>
    <property type="project" value="UniProtKB-KW"/>
</dbReference>
<comment type="caution">
    <text evidence="4">The sequence shown here is derived from an EMBL/GenBank/DDBJ whole genome shotgun (WGS) entry which is preliminary data.</text>
</comment>
<protein>
    <submittedName>
        <fullName evidence="4">NTF2-like protein</fullName>
    </submittedName>
</protein>
<evidence type="ECO:0000259" key="3">
    <source>
        <dbReference type="Pfam" id="PF02982"/>
    </source>
</evidence>
<keyword evidence="2" id="KW-0456">Lyase</keyword>
<name>A0A9W9H922_9EURO</name>